<proteinExistence type="predicted"/>
<organism evidence="2 3">
    <name type="scientific">Pelagibacterium nitratireducens</name>
    <dbReference type="NCBI Taxonomy" id="1046114"/>
    <lineage>
        <taxon>Bacteria</taxon>
        <taxon>Pseudomonadati</taxon>
        <taxon>Pseudomonadota</taxon>
        <taxon>Alphaproteobacteria</taxon>
        <taxon>Hyphomicrobiales</taxon>
        <taxon>Devosiaceae</taxon>
        <taxon>Pelagibacterium</taxon>
    </lineage>
</organism>
<keyword evidence="3" id="KW-1185">Reference proteome</keyword>
<reference evidence="2 3" key="1">
    <citation type="submission" date="2024-02" db="EMBL/GenBank/DDBJ databases">
        <title>Complete genome sequence of Pelagibacterium nitratireducens ZH15.</title>
        <authorList>
            <person name="Zhao L.H."/>
        </authorList>
    </citation>
    <scope>NUCLEOTIDE SEQUENCE [LARGE SCALE GENOMIC DNA]</scope>
    <source>
        <strain evidence="2 3">ZH15</strain>
    </source>
</reference>
<dbReference type="Proteomes" id="UP001369958">
    <property type="component" value="Chromosome"/>
</dbReference>
<evidence type="ECO:0000256" key="1">
    <source>
        <dbReference type="SAM" id="Coils"/>
    </source>
</evidence>
<dbReference type="SUPFAM" id="SSF58104">
    <property type="entry name" value="Methyl-accepting chemotaxis protein (MCP) signaling domain"/>
    <property type="match status" value="1"/>
</dbReference>
<keyword evidence="1" id="KW-0175">Coiled coil</keyword>
<name>A0ABZ2I4E4_9HYPH</name>
<sequence>MTMSATPPAINQLAADLAGHREQIETAFVSVGGCLSEGASLLNKLIKLFDALPDALKGAEVEQATGHLQAVASRAATLSDAFGQERIDLERLFEVVRSAHLPISDLHRTIKMMGIVSINARVTAASIAQDSDDFDVFTTDIATLSESATRTLKEFSQVYRQLVVEVDAAVSQRNRFEGAHAHTLSDLATRLAATLRALESQRASAVDGSAETSRLSRQIVGQIGSAVMALQVGDATRQRLEHIEAGLGHLAGVLSGEPAFDIELKPEDQSQALAVIASLEQAQLAETAHDFGVEVSDAERSLAALAADAETIMARSRGQYGSDAGKSSSIASLSDQLRAAVSLLRNFEAERAKLEAVAATVQRTVRVLLGHVEAVQDVEANMRLVSLNAAVRCAQLGPRGASLTVIATQLRELTSETVLAAESAVEWLSQSAALADAFGATASADGAGQGKGLEEGATKALELLSGLDQKLANALSSLDTDGTKVIALLQMAANGLDGLGALSEAMDDIRMQIAGLAPGEVPSGHTAELAGLIAGLRRLYTMEAERAVHDALFGPPETTAATPDADDMFDDFMAL</sequence>
<evidence type="ECO:0000313" key="2">
    <source>
        <dbReference type="EMBL" id="WWT32723.1"/>
    </source>
</evidence>
<dbReference type="EMBL" id="CP146275">
    <property type="protein sequence ID" value="WWT32723.1"/>
    <property type="molecule type" value="Genomic_DNA"/>
</dbReference>
<dbReference type="RefSeq" id="WP_338608145.1">
    <property type="nucleotide sequence ID" value="NZ_CP146275.1"/>
</dbReference>
<evidence type="ECO:0008006" key="4">
    <source>
        <dbReference type="Google" id="ProtNLM"/>
    </source>
</evidence>
<evidence type="ECO:0000313" key="3">
    <source>
        <dbReference type="Proteomes" id="UP001369958"/>
    </source>
</evidence>
<feature type="coiled-coil region" evidence="1">
    <location>
        <begin position="330"/>
        <end position="364"/>
    </location>
</feature>
<gene>
    <name evidence="2" type="ORF">V6617_17215</name>
</gene>
<protein>
    <recommendedName>
        <fullName evidence="4">Methyl-accepting chemotaxis protein</fullName>
    </recommendedName>
</protein>
<accession>A0ABZ2I4E4</accession>